<feature type="transmembrane region" description="Helical" evidence="2">
    <location>
        <begin position="540"/>
        <end position="558"/>
    </location>
</feature>
<feature type="transmembrane region" description="Helical" evidence="2">
    <location>
        <begin position="21"/>
        <end position="43"/>
    </location>
</feature>
<evidence type="ECO:0000256" key="2">
    <source>
        <dbReference type="SAM" id="Phobius"/>
    </source>
</evidence>
<dbReference type="KEGG" id="bsan:CHH28_10470"/>
<feature type="transmembrane region" description="Helical" evidence="2">
    <location>
        <begin position="195"/>
        <end position="214"/>
    </location>
</feature>
<feature type="transmembrane region" description="Helical" evidence="2">
    <location>
        <begin position="133"/>
        <end position="153"/>
    </location>
</feature>
<feature type="compositionally biased region" description="Low complexity" evidence="1">
    <location>
        <begin position="467"/>
        <end position="502"/>
    </location>
</feature>
<reference evidence="3 4" key="1">
    <citation type="submission" date="2017-07" db="EMBL/GenBank/DDBJ databases">
        <title>Annotated genome sequence of Bacterioplanes sanyensis isolated from Red Sea.</title>
        <authorList>
            <person name="Rehman Z.U."/>
        </authorList>
    </citation>
    <scope>NUCLEOTIDE SEQUENCE [LARGE SCALE GENOMIC DNA]</scope>
    <source>
        <strain evidence="3 4">NV9</strain>
    </source>
</reference>
<evidence type="ECO:0000313" key="4">
    <source>
        <dbReference type="Proteomes" id="UP000202440"/>
    </source>
</evidence>
<dbReference type="EMBL" id="CP022530">
    <property type="protein sequence ID" value="ASP39077.1"/>
    <property type="molecule type" value="Genomic_DNA"/>
</dbReference>
<sequence length="872" mass="97193">MNTQRLIYAFVNPLIGKYLKIPAYIALCLFVLPALLIAVLQVISDISVSNKEWLPVPLEATYGQPQRGDFSYKYQFDGETYRNRQMQAGFITRSSETEALQRAYEQDALTVFINAERPEESALSLYTDVEGSLMSVLILSLTAALLFGLARMLGRKPPDGLASVDIMQDQASPQDKKEQNDGVSSVERHTLKKRMLVRLVVFIGVLIYFSRMLLNAENWHSPWIALPLAIIGLLLFQFCQAAIPWWRFRKIGQTPLSFAQPLDVQTGIDASYTVQGELLGQMTATLRCVASEQRDPGNRPLSSREVGLWQEQRLCQAEVLPSGDTRLTCQFEPPKDSPASFTYVASGEVYWQLHCRGMVRINGRDTPFERRWTLTVANSSASQPPTLMDLMAILQGKKPDRAFAALFDAAGQSSRTEAVVESTLDRKLESAADNPAQGTVEGIAAAKLAGTTQPKANLQEPESGDASSEQSSETITTTDSETVISDTTSSTKANTAAADASSEPIKDNAEYARASAQRWVDIDQQQDTLRLLNRRKRSDALVLPFLLLPITLIVTQLYRGSQQPAGIDWQLIGFIALFGGGMAAMWILRSARKYSLTVKRGEMLLSTYWFGFLASQQTISAEQCPDLMILEDGRYGSEENTTIDFKICIFYQGKYLSLLRRIGSYQDALWISNVITEQLTGEALYKESAETSLAGQSTQSMYTRALSHHHVDLEQALTSNLTLHNLTGRLELVAQSRRAQWTEVAIVVGMLLVFFLFGGWVLGLFLTMPAIFIVAAMLVGGRHVCEIRTSKIDTYYSILGFRLQHTTHVLAHGHCVEYELKPIDGIQSDIAYVTFSLQQPNLRIELLSGYATQEEAKAIAERIDNSMRLWKR</sequence>
<evidence type="ECO:0000256" key="1">
    <source>
        <dbReference type="SAM" id="MobiDB-lite"/>
    </source>
</evidence>
<feature type="transmembrane region" description="Helical" evidence="2">
    <location>
        <begin position="570"/>
        <end position="588"/>
    </location>
</feature>
<dbReference type="Proteomes" id="UP000202440">
    <property type="component" value="Chromosome"/>
</dbReference>
<gene>
    <name evidence="3" type="ORF">CHH28_10470</name>
</gene>
<proteinExistence type="predicted"/>
<keyword evidence="2" id="KW-1133">Transmembrane helix</keyword>
<protein>
    <recommendedName>
        <fullName evidence="5">DUF3592 domain-containing protein</fullName>
    </recommendedName>
</protein>
<dbReference type="AlphaFoldDB" id="A0A222FJ61"/>
<keyword evidence="2" id="KW-0812">Transmembrane</keyword>
<dbReference type="OrthoDB" id="9789493at2"/>
<feature type="transmembrane region" description="Helical" evidence="2">
    <location>
        <begin position="739"/>
        <end position="757"/>
    </location>
</feature>
<accession>A0A222FJ61</accession>
<organism evidence="3 4">
    <name type="scientific">Bacterioplanes sanyensis</name>
    <dbReference type="NCBI Taxonomy" id="1249553"/>
    <lineage>
        <taxon>Bacteria</taxon>
        <taxon>Pseudomonadati</taxon>
        <taxon>Pseudomonadota</taxon>
        <taxon>Gammaproteobacteria</taxon>
        <taxon>Oceanospirillales</taxon>
        <taxon>Oceanospirillaceae</taxon>
        <taxon>Bacterioplanes</taxon>
    </lineage>
</organism>
<name>A0A222FJ61_9GAMM</name>
<dbReference type="RefSeq" id="WP_094060259.1">
    <property type="nucleotide sequence ID" value="NZ_CP022530.1"/>
</dbReference>
<evidence type="ECO:0008006" key="5">
    <source>
        <dbReference type="Google" id="ProtNLM"/>
    </source>
</evidence>
<feature type="transmembrane region" description="Helical" evidence="2">
    <location>
        <begin position="226"/>
        <end position="246"/>
    </location>
</feature>
<feature type="region of interest" description="Disordered" evidence="1">
    <location>
        <begin position="455"/>
        <end position="506"/>
    </location>
</feature>
<keyword evidence="4" id="KW-1185">Reference proteome</keyword>
<evidence type="ECO:0000313" key="3">
    <source>
        <dbReference type="EMBL" id="ASP39077.1"/>
    </source>
</evidence>
<keyword evidence="2" id="KW-0472">Membrane</keyword>